<dbReference type="RefSeq" id="WP_156353295.1">
    <property type="nucleotide sequence ID" value="NZ_CACRST010000010.1"/>
</dbReference>
<name>A0A6N2S3D1_9FIRM</name>
<feature type="transmembrane region" description="Helical" evidence="1">
    <location>
        <begin position="152"/>
        <end position="174"/>
    </location>
</feature>
<feature type="transmembrane region" description="Helical" evidence="1">
    <location>
        <begin position="60"/>
        <end position="78"/>
    </location>
</feature>
<protein>
    <submittedName>
        <fullName evidence="2">Uncharacterized protein</fullName>
    </submittedName>
</protein>
<evidence type="ECO:0000256" key="1">
    <source>
        <dbReference type="SAM" id="Phobius"/>
    </source>
</evidence>
<accession>A0A6N2S3D1</accession>
<dbReference type="EMBL" id="CACRST010000010">
    <property type="protein sequence ID" value="VYS87682.1"/>
    <property type="molecule type" value="Genomic_DNA"/>
</dbReference>
<gene>
    <name evidence="2" type="ORF">BGLFYP119_00940</name>
</gene>
<dbReference type="AlphaFoldDB" id="A0A6N2S3D1"/>
<keyword evidence="1" id="KW-0812">Transmembrane</keyword>
<feature type="transmembrane region" description="Helical" evidence="1">
    <location>
        <begin position="120"/>
        <end position="140"/>
    </location>
</feature>
<proteinExistence type="predicted"/>
<dbReference type="InterPro" id="IPR046664">
    <property type="entry name" value="DUF6773"/>
</dbReference>
<sequence>MPDLSILIQIAEFYDVEVKEILDGERKGENMDKELKDTLSKVADYNTIEKERVLKIGNTAFGFTFIICAAMIVVQLLTKGNLQLVAGETIVLFAGGIFYIGVMIYHGLWEKGSKFKITPFTDAVISSIFAGIFSVCLAVTNLKLGASVSKTIQSALLFFAGISAVGFFVLRILAGFSQKRKNKIAECNESRKNTKQEPVSIFTADGNMQAEMIISTLKENGIEAYGQDLGDAGFASVRYGMGRGINDRVAIYVAAVQKEHALQVIKELGL</sequence>
<dbReference type="Pfam" id="PF20563">
    <property type="entry name" value="DUF6773"/>
    <property type="match status" value="1"/>
</dbReference>
<keyword evidence="1" id="KW-0472">Membrane</keyword>
<organism evidence="2">
    <name type="scientific">Blautia glucerasea</name>
    <dbReference type="NCBI Taxonomy" id="536633"/>
    <lineage>
        <taxon>Bacteria</taxon>
        <taxon>Bacillati</taxon>
        <taxon>Bacillota</taxon>
        <taxon>Clostridia</taxon>
        <taxon>Lachnospirales</taxon>
        <taxon>Lachnospiraceae</taxon>
        <taxon>Blautia</taxon>
    </lineage>
</organism>
<reference evidence="2" key="1">
    <citation type="submission" date="2019-11" db="EMBL/GenBank/DDBJ databases">
        <authorList>
            <person name="Feng L."/>
        </authorList>
    </citation>
    <scope>NUCLEOTIDE SEQUENCE</scope>
    <source>
        <strain evidence="2">BgluceraseaLFYP119</strain>
    </source>
</reference>
<feature type="transmembrane region" description="Helical" evidence="1">
    <location>
        <begin position="90"/>
        <end position="108"/>
    </location>
</feature>
<keyword evidence="1" id="KW-1133">Transmembrane helix</keyword>
<evidence type="ECO:0000313" key="2">
    <source>
        <dbReference type="EMBL" id="VYS87682.1"/>
    </source>
</evidence>